<dbReference type="Gene3D" id="1.10.10.10">
    <property type="entry name" value="Winged helix-like DNA-binding domain superfamily/Winged helix DNA-binding domain"/>
    <property type="match status" value="1"/>
</dbReference>
<dbReference type="SUPFAM" id="SSF51206">
    <property type="entry name" value="cAMP-binding domain-like"/>
    <property type="match status" value="1"/>
</dbReference>
<dbReference type="InterPro" id="IPR050397">
    <property type="entry name" value="Env_Response_Regulators"/>
</dbReference>
<dbReference type="CDD" id="cd00038">
    <property type="entry name" value="CAP_ED"/>
    <property type="match status" value="1"/>
</dbReference>
<evidence type="ECO:0000256" key="1">
    <source>
        <dbReference type="ARBA" id="ARBA00023015"/>
    </source>
</evidence>
<sequence>MAFVNGVTNAPRNRLLAALPPEDFNRLRPRLDVVQLPGRATLYAPGEPITAVHFIETGYVSMLSYLSSGDAIEVGGVGPEGITGLPVLFGDDSDTCEAVMNGPGPGPGPGPGTALRMDAGLFCAELDRTPAFRSLLMRTALYQHRQVARMAACNGRHSTDQRLARWLLTAQDRSGGGPFPMTHELLATMLGVRRAGVTVAAGLFQRAGLIHYGRGHIQVTDRTGLEARACECYGLARQALDQLFGAKGQPQALSCH</sequence>
<protein>
    <submittedName>
        <fullName evidence="5">Crp/Fnr family transcriptional regulator</fullName>
    </submittedName>
</protein>
<accession>A0ABS1UWW5</accession>
<dbReference type="Pfam" id="PF13545">
    <property type="entry name" value="HTH_Crp_2"/>
    <property type="match status" value="1"/>
</dbReference>
<gene>
    <name evidence="5" type="ORF">JMJ55_01390</name>
</gene>
<keyword evidence="2" id="KW-0238">DNA-binding</keyword>
<dbReference type="InterPro" id="IPR036390">
    <property type="entry name" value="WH_DNA-bd_sf"/>
</dbReference>
<dbReference type="Proteomes" id="UP000606490">
    <property type="component" value="Unassembled WGS sequence"/>
</dbReference>
<dbReference type="SMART" id="SM00419">
    <property type="entry name" value="HTH_CRP"/>
    <property type="match status" value="1"/>
</dbReference>
<reference evidence="5 6" key="1">
    <citation type="submission" date="2021-01" db="EMBL/GenBank/DDBJ databases">
        <title>Belnapia mucosa sp. nov. and Belnapia arida sp. nov., isolated from the Tabernas Desert (Almeria, Spain).</title>
        <authorList>
            <person name="Molina-Menor E."/>
            <person name="Vidal-Verdu A."/>
            <person name="Calonge A."/>
            <person name="Satari L."/>
            <person name="Pereto Magraner J."/>
            <person name="Porcar Miralles M."/>
        </authorList>
    </citation>
    <scope>NUCLEOTIDE SEQUENCE [LARGE SCALE GENOMIC DNA]</scope>
    <source>
        <strain evidence="5 6">T6</strain>
    </source>
</reference>
<dbReference type="RefSeq" id="WP_202823693.1">
    <property type="nucleotide sequence ID" value="NZ_JAEUXJ010000001.1"/>
</dbReference>
<keyword evidence="6" id="KW-1185">Reference proteome</keyword>
<organism evidence="5 6">
    <name type="scientific">Belnapia mucosa</name>
    <dbReference type="NCBI Taxonomy" id="2804532"/>
    <lineage>
        <taxon>Bacteria</taxon>
        <taxon>Pseudomonadati</taxon>
        <taxon>Pseudomonadota</taxon>
        <taxon>Alphaproteobacteria</taxon>
        <taxon>Acetobacterales</taxon>
        <taxon>Roseomonadaceae</taxon>
        <taxon>Belnapia</taxon>
    </lineage>
</organism>
<dbReference type="InterPro" id="IPR000595">
    <property type="entry name" value="cNMP-bd_dom"/>
</dbReference>
<dbReference type="Gene3D" id="2.60.120.10">
    <property type="entry name" value="Jelly Rolls"/>
    <property type="match status" value="1"/>
</dbReference>
<evidence type="ECO:0000256" key="3">
    <source>
        <dbReference type="ARBA" id="ARBA00023163"/>
    </source>
</evidence>
<dbReference type="PANTHER" id="PTHR24567">
    <property type="entry name" value="CRP FAMILY TRANSCRIPTIONAL REGULATORY PROTEIN"/>
    <property type="match status" value="1"/>
</dbReference>
<dbReference type="PROSITE" id="PS51063">
    <property type="entry name" value="HTH_CRP_2"/>
    <property type="match status" value="1"/>
</dbReference>
<evidence type="ECO:0000256" key="2">
    <source>
        <dbReference type="ARBA" id="ARBA00023125"/>
    </source>
</evidence>
<evidence type="ECO:0000259" key="4">
    <source>
        <dbReference type="PROSITE" id="PS51063"/>
    </source>
</evidence>
<dbReference type="InterPro" id="IPR012318">
    <property type="entry name" value="HTH_CRP"/>
</dbReference>
<dbReference type="SUPFAM" id="SSF46785">
    <property type="entry name" value="Winged helix' DNA-binding domain"/>
    <property type="match status" value="1"/>
</dbReference>
<dbReference type="SMART" id="SM00100">
    <property type="entry name" value="cNMP"/>
    <property type="match status" value="1"/>
</dbReference>
<dbReference type="PANTHER" id="PTHR24567:SF74">
    <property type="entry name" value="HTH-TYPE TRANSCRIPTIONAL REGULATOR ARCR"/>
    <property type="match status" value="1"/>
</dbReference>
<feature type="domain" description="HTH crp-type" evidence="4">
    <location>
        <begin position="157"/>
        <end position="223"/>
    </location>
</feature>
<name>A0ABS1UWW5_9PROT</name>
<keyword evidence="3" id="KW-0804">Transcription</keyword>
<dbReference type="InterPro" id="IPR036388">
    <property type="entry name" value="WH-like_DNA-bd_sf"/>
</dbReference>
<dbReference type="EMBL" id="JAEUXJ010000001">
    <property type="protein sequence ID" value="MBL6453954.1"/>
    <property type="molecule type" value="Genomic_DNA"/>
</dbReference>
<proteinExistence type="predicted"/>
<comment type="caution">
    <text evidence="5">The sequence shown here is derived from an EMBL/GenBank/DDBJ whole genome shotgun (WGS) entry which is preliminary data.</text>
</comment>
<evidence type="ECO:0000313" key="5">
    <source>
        <dbReference type="EMBL" id="MBL6453954.1"/>
    </source>
</evidence>
<keyword evidence="1" id="KW-0805">Transcription regulation</keyword>
<evidence type="ECO:0000313" key="6">
    <source>
        <dbReference type="Proteomes" id="UP000606490"/>
    </source>
</evidence>
<dbReference type="InterPro" id="IPR018490">
    <property type="entry name" value="cNMP-bd_dom_sf"/>
</dbReference>
<dbReference type="InterPro" id="IPR014710">
    <property type="entry name" value="RmlC-like_jellyroll"/>
</dbReference>